<feature type="compositionally biased region" description="Polar residues" evidence="1">
    <location>
        <begin position="17"/>
        <end position="40"/>
    </location>
</feature>
<protein>
    <submittedName>
        <fullName evidence="2">Uncharacterized protein</fullName>
    </submittedName>
</protein>
<keyword evidence="3" id="KW-1185">Reference proteome</keyword>
<sequence>MAPNQRGLGTGRRGDELNSSTSAIINTDRSQGGNKHNSPGQVGPLHSHWVGQALYTAHLLSHLSAWRSELVLTAREEGLR</sequence>
<reference evidence="2 3" key="1">
    <citation type="journal article" date="2021" name="Elife">
        <title>Chloroplast acquisition without the gene transfer in kleptoplastic sea slugs, Plakobranchus ocellatus.</title>
        <authorList>
            <person name="Maeda T."/>
            <person name="Takahashi S."/>
            <person name="Yoshida T."/>
            <person name="Shimamura S."/>
            <person name="Takaki Y."/>
            <person name="Nagai Y."/>
            <person name="Toyoda A."/>
            <person name="Suzuki Y."/>
            <person name="Arimoto A."/>
            <person name="Ishii H."/>
            <person name="Satoh N."/>
            <person name="Nishiyama T."/>
            <person name="Hasebe M."/>
            <person name="Maruyama T."/>
            <person name="Minagawa J."/>
            <person name="Obokata J."/>
            <person name="Shigenobu S."/>
        </authorList>
    </citation>
    <scope>NUCLEOTIDE SEQUENCE [LARGE SCALE GENOMIC DNA]</scope>
</reference>
<dbReference type="Proteomes" id="UP000762676">
    <property type="component" value="Unassembled WGS sequence"/>
</dbReference>
<dbReference type="EMBL" id="BMAT01002127">
    <property type="protein sequence ID" value="GFR99518.1"/>
    <property type="molecule type" value="Genomic_DNA"/>
</dbReference>
<dbReference type="AlphaFoldDB" id="A0AAV4HMU3"/>
<comment type="caution">
    <text evidence="2">The sequence shown here is derived from an EMBL/GenBank/DDBJ whole genome shotgun (WGS) entry which is preliminary data.</text>
</comment>
<name>A0AAV4HMU3_9GAST</name>
<proteinExistence type="predicted"/>
<organism evidence="2 3">
    <name type="scientific">Elysia marginata</name>
    <dbReference type="NCBI Taxonomy" id="1093978"/>
    <lineage>
        <taxon>Eukaryota</taxon>
        <taxon>Metazoa</taxon>
        <taxon>Spiralia</taxon>
        <taxon>Lophotrochozoa</taxon>
        <taxon>Mollusca</taxon>
        <taxon>Gastropoda</taxon>
        <taxon>Heterobranchia</taxon>
        <taxon>Euthyneura</taxon>
        <taxon>Panpulmonata</taxon>
        <taxon>Sacoglossa</taxon>
        <taxon>Placobranchoidea</taxon>
        <taxon>Plakobranchidae</taxon>
        <taxon>Elysia</taxon>
    </lineage>
</organism>
<accession>A0AAV4HMU3</accession>
<gene>
    <name evidence="2" type="ORF">ElyMa_001047200</name>
</gene>
<feature type="region of interest" description="Disordered" evidence="1">
    <location>
        <begin position="1"/>
        <end position="46"/>
    </location>
</feature>
<evidence type="ECO:0000256" key="1">
    <source>
        <dbReference type="SAM" id="MobiDB-lite"/>
    </source>
</evidence>
<evidence type="ECO:0000313" key="2">
    <source>
        <dbReference type="EMBL" id="GFR99518.1"/>
    </source>
</evidence>
<evidence type="ECO:0000313" key="3">
    <source>
        <dbReference type="Proteomes" id="UP000762676"/>
    </source>
</evidence>